<dbReference type="GO" id="GO:0006166">
    <property type="term" value="P:purine ribonucleoside salvage"/>
    <property type="evidence" value="ECO:0007669"/>
    <property type="project" value="TreeGrafter"/>
</dbReference>
<dbReference type="GO" id="GO:0000287">
    <property type="term" value="F:magnesium ion binding"/>
    <property type="evidence" value="ECO:0007669"/>
    <property type="project" value="InterPro"/>
</dbReference>
<protein>
    <submittedName>
        <fullName evidence="12">Probable phosphomannomutase</fullName>
        <ecNumber evidence="12">5.4.2.8</ecNumber>
    </submittedName>
</protein>
<comment type="similarity">
    <text evidence="2 7">Belongs to the phosphohexose mutase family.</text>
</comment>
<dbReference type="Pfam" id="PF00408">
    <property type="entry name" value="PGM_PMM_IV"/>
    <property type="match status" value="1"/>
</dbReference>
<organism evidence="12 13">
    <name type="scientific">Trueperella bialowiezensis</name>
    <dbReference type="NCBI Taxonomy" id="312285"/>
    <lineage>
        <taxon>Bacteria</taxon>
        <taxon>Bacillati</taxon>
        <taxon>Actinomycetota</taxon>
        <taxon>Actinomycetes</taxon>
        <taxon>Actinomycetales</taxon>
        <taxon>Actinomycetaceae</taxon>
        <taxon>Trueperella</taxon>
    </lineage>
</organism>
<gene>
    <name evidence="12" type="ORF">NCTC13354_01661</name>
</gene>
<evidence type="ECO:0000256" key="3">
    <source>
        <dbReference type="ARBA" id="ARBA00022553"/>
    </source>
</evidence>
<dbReference type="PRINTS" id="PR00509">
    <property type="entry name" value="PGMPMM"/>
</dbReference>
<dbReference type="InterPro" id="IPR005844">
    <property type="entry name" value="A-D-PHexomutase_a/b/a-I"/>
</dbReference>
<comment type="cofactor">
    <cofactor evidence="1">
        <name>Mg(2+)</name>
        <dbReference type="ChEBI" id="CHEBI:18420"/>
    </cofactor>
</comment>
<keyword evidence="4 7" id="KW-0479">Metal-binding</keyword>
<evidence type="ECO:0000259" key="9">
    <source>
        <dbReference type="Pfam" id="PF02878"/>
    </source>
</evidence>
<evidence type="ECO:0000256" key="1">
    <source>
        <dbReference type="ARBA" id="ARBA00001946"/>
    </source>
</evidence>
<dbReference type="AlphaFoldDB" id="A0A3S4WHA5"/>
<dbReference type="InterPro" id="IPR005843">
    <property type="entry name" value="A-D-PHexomutase_C"/>
</dbReference>
<dbReference type="KEGG" id="tbw:NCTC13354_01661"/>
<keyword evidence="3" id="KW-0597">Phosphoprotein</keyword>
<feature type="domain" description="Alpha-D-phosphohexomutase C-terminal" evidence="8">
    <location>
        <begin position="456"/>
        <end position="529"/>
    </location>
</feature>
<feature type="domain" description="Alpha-D-phosphohexomutase alpha/beta/alpha" evidence="11">
    <location>
        <begin position="334"/>
        <end position="440"/>
    </location>
</feature>
<dbReference type="GO" id="GO:0008973">
    <property type="term" value="F:phosphopentomutase activity"/>
    <property type="evidence" value="ECO:0007669"/>
    <property type="project" value="TreeGrafter"/>
</dbReference>
<evidence type="ECO:0000259" key="10">
    <source>
        <dbReference type="Pfam" id="PF02879"/>
    </source>
</evidence>
<evidence type="ECO:0000256" key="4">
    <source>
        <dbReference type="ARBA" id="ARBA00022723"/>
    </source>
</evidence>
<evidence type="ECO:0000256" key="5">
    <source>
        <dbReference type="ARBA" id="ARBA00022842"/>
    </source>
</evidence>
<dbReference type="InterPro" id="IPR016055">
    <property type="entry name" value="A-D-PHexomutase_a/b/a-I/II/III"/>
</dbReference>
<dbReference type="EC" id="5.4.2.8" evidence="12"/>
<dbReference type="RefSeq" id="WP_126416983.1">
    <property type="nucleotide sequence ID" value="NZ_LR134476.1"/>
</dbReference>
<dbReference type="InterPro" id="IPR005846">
    <property type="entry name" value="A-D-PHexomutase_a/b/a-III"/>
</dbReference>
<evidence type="ECO:0000256" key="6">
    <source>
        <dbReference type="ARBA" id="ARBA00023235"/>
    </source>
</evidence>
<dbReference type="SUPFAM" id="SSF55957">
    <property type="entry name" value="Phosphoglucomutase, C-terminal domain"/>
    <property type="match status" value="1"/>
</dbReference>
<keyword evidence="5 7" id="KW-0460">Magnesium</keyword>
<evidence type="ECO:0000259" key="8">
    <source>
        <dbReference type="Pfam" id="PF00408"/>
    </source>
</evidence>
<dbReference type="InterPro" id="IPR016066">
    <property type="entry name" value="A-D-PHexomutase_CS"/>
</dbReference>
<dbReference type="InterPro" id="IPR005841">
    <property type="entry name" value="Alpha-D-phosphohexomutase_SF"/>
</dbReference>
<dbReference type="PANTHER" id="PTHR45745:SF1">
    <property type="entry name" value="PHOSPHOGLUCOMUTASE 2B-RELATED"/>
    <property type="match status" value="1"/>
</dbReference>
<dbReference type="Gene3D" id="3.40.120.10">
    <property type="entry name" value="Alpha-D-Glucose-1,6-Bisphosphate, subunit A, domain 3"/>
    <property type="match status" value="3"/>
</dbReference>
<evidence type="ECO:0000259" key="11">
    <source>
        <dbReference type="Pfam" id="PF02880"/>
    </source>
</evidence>
<dbReference type="InterPro" id="IPR005845">
    <property type="entry name" value="A-D-PHexomutase_a/b/a-II"/>
</dbReference>
<dbReference type="EMBL" id="LR134476">
    <property type="protein sequence ID" value="VEI13935.1"/>
    <property type="molecule type" value="Genomic_DNA"/>
</dbReference>
<evidence type="ECO:0000256" key="2">
    <source>
        <dbReference type="ARBA" id="ARBA00010231"/>
    </source>
</evidence>
<dbReference type="CDD" id="cd05799">
    <property type="entry name" value="PGM2"/>
    <property type="match status" value="1"/>
</dbReference>
<dbReference type="InterPro" id="IPR036900">
    <property type="entry name" value="A-D-PHexomutase_C_sf"/>
</dbReference>
<keyword evidence="6 12" id="KW-0413">Isomerase</keyword>
<accession>A0A3S4WHA5</accession>
<evidence type="ECO:0000313" key="13">
    <source>
        <dbReference type="Proteomes" id="UP000269542"/>
    </source>
</evidence>
<dbReference type="Pfam" id="PF02878">
    <property type="entry name" value="PGM_PMM_I"/>
    <property type="match status" value="1"/>
</dbReference>
<dbReference type="Gene3D" id="3.30.310.50">
    <property type="entry name" value="Alpha-D-phosphohexomutase, C-terminal domain"/>
    <property type="match status" value="1"/>
</dbReference>
<keyword evidence="13" id="KW-1185">Reference proteome</keyword>
<dbReference type="PROSITE" id="PS00710">
    <property type="entry name" value="PGM_PMM"/>
    <property type="match status" value="1"/>
</dbReference>
<reference evidence="12 13" key="1">
    <citation type="submission" date="2018-12" db="EMBL/GenBank/DDBJ databases">
        <authorList>
            <consortium name="Pathogen Informatics"/>
        </authorList>
    </citation>
    <scope>NUCLEOTIDE SEQUENCE [LARGE SCALE GENOMIC DNA]</scope>
    <source>
        <strain evidence="12 13">NCTC13354</strain>
    </source>
</reference>
<sequence>MTDMSALAEYVRSWINADPSPSDREELENLLERATSDDAARTELADRFAGTLQFGTAGLRGQMAAGPNRMNTAVVRRAAAGLTAWLVDTVAADPLVVIGFDARYNSQQFAEDTAAIVTAAGGRALLMPSPLPTPLLAYAVRKLGADAGVMVTASHNPPQDNGYKVYLGGRAAGKDGQGVQIIPPVDGQIAEKIAAAPPANKVPMASGWQVLDNSIVTDYISDTLAAFAPNAPDSATAQNLKIVYTPMHGVGNALVGPLLEQAGFTDVVPVDSQINPDPDFPTVAFPNPEEAGALDEAIATATRVGADIIIASDPDADRCSVAIPADAGWRQLSGDEIGSILGEHVAASGAAGTLASSIVSSQLLEQIARHHGMNYEATLTGFKWIARAAEIAFGYEEAIGFCVLPELVKDKDGVSAALALATIAAKAKAAGGSLQDVLDQLAIRHGVYHTAPVTVRVADLAVIPATMAKIRTAPPTELIGSPVASVEDLANGSGDLPPTDAIRIRTQAGDRVIIRPSGTEPKVKCYLEVIEPVAGPDALADARSAAAERMERFKADVAKLLEL</sequence>
<dbReference type="Proteomes" id="UP000269542">
    <property type="component" value="Chromosome"/>
</dbReference>
<feature type="domain" description="Alpha-D-phosphohexomutase alpha/beta/alpha" evidence="10">
    <location>
        <begin position="219"/>
        <end position="322"/>
    </location>
</feature>
<dbReference type="GO" id="GO:0005975">
    <property type="term" value="P:carbohydrate metabolic process"/>
    <property type="evidence" value="ECO:0007669"/>
    <property type="project" value="InterPro"/>
</dbReference>
<dbReference type="GO" id="GO:0004615">
    <property type="term" value="F:phosphomannomutase activity"/>
    <property type="evidence" value="ECO:0007669"/>
    <property type="project" value="UniProtKB-EC"/>
</dbReference>
<proteinExistence type="inferred from homology"/>
<evidence type="ECO:0000313" key="12">
    <source>
        <dbReference type="EMBL" id="VEI13935.1"/>
    </source>
</evidence>
<dbReference type="SUPFAM" id="SSF53738">
    <property type="entry name" value="Phosphoglucomutase, first 3 domains"/>
    <property type="match status" value="3"/>
</dbReference>
<dbReference type="Pfam" id="PF02879">
    <property type="entry name" value="PGM_PMM_II"/>
    <property type="match status" value="1"/>
</dbReference>
<evidence type="ECO:0000256" key="7">
    <source>
        <dbReference type="RuleBase" id="RU004326"/>
    </source>
</evidence>
<feature type="domain" description="Alpha-D-phosphohexomutase alpha/beta/alpha" evidence="9">
    <location>
        <begin position="53"/>
        <end position="193"/>
    </location>
</feature>
<dbReference type="Pfam" id="PF02880">
    <property type="entry name" value="PGM_PMM_III"/>
    <property type="match status" value="1"/>
</dbReference>
<name>A0A3S4WHA5_9ACTO</name>
<dbReference type="OrthoDB" id="9806956at2"/>
<dbReference type="PANTHER" id="PTHR45745">
    <property type="entry name" value="PHOSPHOMANNOMUTASE 45A"/>
    <property type="match status" value="1"/>
</dbReference>